<protein>
    <submittedName>
        <fullName evidence="1">Uncharacterized protein</fullName>
    </submittedName>
</protein>
<proteinExistence type="predicted"/>
<organism evidence="1 2">
    <name type="scientific">Austropuccinia psidii MF-1</name>
    <dbReference type="NCBI Taxonomy" id="1389203"/>
    <lineage>
        <taxon>Eukaryota</taxon>
        <taxon>Fungi</taxon>
        <taxon>Dikarya</taxon>
        <taxon>Basidiomycota</taxon>
        <taxon>Pucciniomycotina</taxon>
        <taxon>Pucciniomycetes</taxon>
        <taxon>Pucciniales</taxon>
        <taxon>Sphaerophragmiaceae</taxon>
        <taxon>Austropuccinia</taxon>
    </lineage>
</organism>
<keyword evidence="2" id="KW-1185">Reference proteome</keyword>
<gene>
    <name evidence="1" type="ORF">O181_096418</name>
</gene>
<evidence type="ECO:0000313" key="2">
    <source>
        <dbReference type="Proteomes" id="UP000765509"/>
    </source>
</evidence>
<comment type="caution">
    <text evidence="1">The sequence shown here is derived from an EMBL/GenBank/DDBJ whole genome shotgun (WGS) entry which is preliminary data.</text>
</comment>
<dbReference type="EMBL" id="AVOT02064269">
    <property type="protein sequence ID" value="MBW0556703.1"/>
    <property type="molecule type" value="Genomic_DNA"/>
</dbReference>
<reference evidence="1" key="1">
    <citation type="submission" date="2021-03" db="EMBL/GenBank/DDBJ databases">
        <title>Draft genome sequence of rust myrtle Austropuccinia psidii MF-1, a brazilian biotype.</title>
        <authorList>
            <person name="Quecine M.C."/>
            <person name="Pachon D.M.R."/>
            <person name="Bonatelli M.L."/>
            <person name="Correr F.H."/>
            <person name="Franceschini L.M."/>
            <person name="Leite T.F."/>
            <person name="Margarido G.R.A."/>
            <person name="Almeida C.A."/>
            <person name="Ferrarezi J.A."/>
            <person name="Labate C.A."/>
        </authorList>
    </citation>
    <scope>NUCLEOTIDE SEQUENCE</scope>
    <source>
        <strain evidence="1">MF-1</strain>
    </source>
</reference>
<dbReference type="Proteomes" id="UP000765509">
    <property type="component" value="Unassembled WGS sequence"/>
</dbReference>
<evidence type="ECO:0000313" key="1">
    <source>
        <dbReference type="EMBL" id="MBW0556703.1"/>
    </source>
</evidence>
<dbReference type="AlphaFoldDB" id="A0A9Q3J5K7"/>
<name>A0A9Q3J5K7_9BASI</name>
<sequence>MLEKGWKLRLPADTLRKEVIEIHPAYCGLKLILDKVKHHSRTSMDYSFGYAKQKLNKSHKLPDFKVGNLVLVSTLSLNNIKSQNKHEYSYVGSFVIIALHGTNAIKV</sequence>
<accession>A0A9Q3J5K7</accession>